<dbReference type="PIRSF" id="PIRSF004491">
    <property type="entry name" value="FAD_Synth"/>
    <property type="match status" value="1"/>
</dbReference>
<evidence type="ECO:0000256" key="2">
    <source>
        <dbReference type="ARBA" id="ARBA00005201"/>
    </source>
</evidence>
<evidence type="ECO:0000256" key="4">
    <source>
        <dbReference type="ARBA" id="ARBA00012105"/>
    </source>
</evidence>
<dbReference type="GO" id="GO:0008531">
    <property type="term" value="F:riboflavin kinase activity"/>
    <property type="evidence" value="ECO:0007669"/>
    <property type="project" value="UniProtKB-EC"/>
</dbReference>
<dbReference type="GO" id="GO:0003919">
    <property type="term" value="F:FMN adenylyltransferase activity"/>
    <property type="evidence" value="ECO:0007669"/>
    <property type="project" value="UniProtKB-EC"/>
</dbReference>
<dbReference type="UniPathway" id="UPA00277">
    <property type="reaction ID" value="UER00407"/>
</dbReference>
<dbReference type="InterPro" id="IPR023465">
    <property type="entry name" value="Riboflavin_kinase_dom_sf"/>
</dbReference>
<comment type="pathway">
    <text evidence="1">Cofactor biosynthesis; FAD biosynthesis; FAD from FMN: step 1/1.</text>
</comment>
<dbReference type="CDD" id="cd02064">
    <property type="entry name" value="FAD_synthetase_N"/>
    <property type="match status" value="1"/>
</dbReference>
<dbReference type="EMBL" id="UINC01013922">
    <property type="protein sequence ID" value="SVA59766.1"/>
    <property type="molecule type" value="Genomic_DNA"/>
</dbReference>
<dbReference type="GO" id="GO:0009231">
    <property type="term" value="P:riboflavin biosynthetic process"/>
    <property type="evidence" value="ECO:0007669"/>
    <property type="project" value="InterPro"/>
</dbReference>
<evidence type="ECO:0000256" key="6">
    <source>
        <dbReference type="ARBA" id="ARBA00018483"/>
    </source>
</evidence>
<comment type="similarity">
    <text evidence="3">Belongs to the RibF family.</text>
</comment>
<evidence type="ECO:0000313" key="17">
    <source>
        <dbReference type="EMBL" id="SVA59766.1"/>
    </source>
</evidence>
<evidence type="ECO:0000256" key="8">
    <source>
        <dbReference type="ARBA" id="ARBA00022643"/>
    </source>
</evidence>
<dbReference type="NCBIfam" id="TIGR00083">
    <property type="entry name" value="ribF"/>
    <property type="match status" value="1"/>
</dbReference>
<dbReference type="PANTHER" id="PTHR22749">
    <property type="entry name" value="RIBOFLAVIN KINASE/FMN ADENYLYLTRANSFERASE"/>
    <property type="match status" value="1"/>
</dbReference>
<evidence type="ECO:0000256" key="1">
    <source>
        <dbReference type="ARBA" id="ARBA00004726"/>
    </source>
</evidence>
<dbReference type="InterPro" id="IPR015864">
    <property type="entry name" value="FAD_synthase"/>
</dbReference>
<evidence type="ECO:0000256" key="11">
    <source>
        <dbReference type="ARBA" id="ARBA00022741"/>
    </source>
</evidence>
<evidence type="ECO:0000256" key="9">
    <source>
        <dbReference type="ARBA" id="ARBA00022679"/>
    </source>
</evidence>
<keyword evidence="9" id="KW-0808">Transferase</keyword>
<dbReference type="GO" id="GO:0009398">
    <property type="term" value="P:FMN biosynthetic process"/>
    <property type="evidence" value="ECO:0007669"/>
    <property type="project" value="UniProtKB-UniPathway"/>
</dbReference>
<feature type="domain" description="Riboflavin kinase" evidence="16">
    <location>
        <begin position="180"/>
        <end position="303"/>
    </location>
</feature>
<dbReference type="AlphaFoldDB" id="A0A381X4S4"/>
<evidence type="ECO:0000259" key="16">
    <source>
        <dbReference type="SMART" id="SM00904"/>
    </source>
</evidence>
<keyword evidence="10" id="KW-0548">Nucleotidyltransferase</keyword>
<evidence type="ECO:0000256" key="5">
    <source>
        <dbReference type="ARBA" id="ARBA00012393"/>
    </source>
</evidence>
<dbReference type="InterPro" id="IPR002606">
    <property type="entry name" value="Riboflavin_kinase_bac"/>
</dbReference>
<evidence type="ECO:0000256" key="12">
    <source>
        <dbReference type="ARBA" id="ARBA00022777"/>
    </source>
</evidence>
<organism evidence="17">
    <name type="scientific">marine metagenome</name>
    <dbReference type="NCBI Taxonomy" id="408172"/>
    <lineage>
        <taxon>unclassified sequences</taxon>
        <taxon>metagenomes</taxon>
        <taxon>ecological metagenomes</taxon>
    </lineage>
</organism>
<sequence length="305" mass="34538">MQLIRGLQNLKEQPGCVLTIGNFDGIHAGHQKIIRSLVTRAKSLGLPSVVISFSVPPESFFGRPKARLSSFRDKHLFLESLGVEKHLLIRFNKDFSQMSARSFVEDFLLGKLKMRCCFIGDDFRFGKDRQGDYSMLESMAKNSDFVAQKVNRVNVNGQRVSSSEIRRLLRLGEFKMAEELLGRPFAIGGRIMHGEKRGRAIGFPTINISIGRKLSPVLGVFAVLIELNKKTYQGVCNVGKRPTIGGEKTLLEVNIFDFDKNVYGEHAKVLFKYRIREEMKFESIEQLQGQIAIDANITKRYFASQ</sequence>
<dbReference type="SUPFAM" id="SSF52374">
    <property type="entry name" value="Nucleotidylyl transferase"/>
    <property type="match status" value="1"/>
</dbReference>
<name>A0A381X4S4_9ZZZZ</name>
<dbReference type="FunFam" id="3.40.50.620:FF:000021">
    <property type="entry name" value="Riboflavin biosynthesis protein"/>
    <property type="match status" value="1"/>
</dbReference>
<keyword evidence="14" id="KW-0067">ATP-binding</keyword>
<dbReference type="GO" id="GO:0006747">
    <property type="term" value="P:FAD biosynthetic process"/>
    <property type="evidence" value="ECO:0007669"/>
    <property type="project" value="UniProtKB-UniPathway"/>
</dbReference>
<keyword evidence="12" id="KW-0418">Kinase</keyword>
<dbReference type="EC" id="2.7.7.2" evidence="5"/>
<dbReference type="SMART" id="SM00904">
    <property type="entry name" value="Flavokinase"/>
    <property type="match status" value="1"/>
</dbReference>
<dbReference type="InterPro" id="IPR014729">
    <property type="entry name" value="Rossmann-like_a/b/a_fold"/>
</dbReference>
<evidence type="ECO:0000256" key="15">
    <source>
        <dbReference type="ARBA" id="ARBA00023268"/>
    </source>
</evidence>
<keyword evidence="13" id="KW-0274">FAD</keyword>
<evidence type="ECO:0000256" key="3">
    <source>
        <dbReference type="ARBA" id="ARBA00010214"/>
    </source>
</evidence>
<evidence type="ECO:0000256" key="7">
    <source>
        <dbReference type="ARBA" id="ARBA00022630"/>
    </source>
</evidence>
<dbReference type="PANTHER" id="PTHR22749:SF6">
    <property type="entry name" value="RIBOFLAVIN KINASE"/>
    <property type="match status" value="1"/>
</dbReference>
<evidence type="ECO:0000256" key="14">
    <source>
        <dbReference type="ARBA" id="ARBA00022840"/>
    </source>
</evidence>
<dbReference type="NCBIfam" id="NF004163">
    <property type="entry name" value="PRK05627.1-6"/>
    <property type="match status" value="1"/>
</dbReference>
<dbReference type="SUPFAM" id="SSF82114">
    <property type="entry name" value="Riboflavin kinase-like"/>
    <property type="match status" value="1"/>
</dbReference>
<dbReference type="InterPro" id="IPR023468">
    <property type="entry name" value="Riboflavin_kinase"/>
</dbReference>
<keyword evidence="11" id="KW-0547">Nucleotide-binding</keyword>
<dbReference type="Pfam" id="PF01687">
    <property type="entry name" value="Flavokinase"/>
    <property type="match status" value="1"/>
</dbReference>
<dbReference type="Gene3D" id="2.40.30.30">
    <property type="entry name" value="Riboflavin kinase-like"/>
    <property type="match status" value="1"/>
</dbReference>
<proteinExistence type="inferred from homology"/>
<gene>
    <name evidence="17" type="ORF">METZ01_LOCUS112620</name>
</gene>
<evidence type="ECO:0000256" key="10">
    <source>
        <dbReference type="ARBA" id="ARBA00022695"/>
    </source>
</evidence>
<dbReference type="NCBIfam" id="NF004159">
    <property type="entry name" value="PRK05627.1-2"/>
    <property type="match status" value="1"/>
</dbReference>
<dbReference type="Pfam" id="PF06574">
    <property type="entry name" value="FAD_syn"/>
    <property type="match status" value="1"/>
</dbReference>
<dbReference type="GO" id="GO:0005524">
    <property type="term" value="F:ATP binding"/>
    <property type="evidence" value="ECO:0007669"/>
    <property type="project" value="UniProtKB-KW"/>
</dbReference>
<comment type="pathway">
    <text evidence="2">Cofactor biosynthesis; FMN biosynthesis; FMN from riboflavin (ATP route): step 1/1.</text>
</comment>
<keyword evidence="8" id="KW-0288">FMN</keyword>
<dbReference type="UniPathway" id="UPA00276">
    <property type="reaction ID" value="UER00406"/>
</dbReference>
<keyword evidence="15" id="KW-0511">Multifunctional enzyme</keyword>
<dbReference type="EC" id="2.7.1.26" evidence="4"/>
<accession>A0A381X4S4</accession>
<keyword evidence="7" id="KW-0285">Flavoprotein</keyword>
<protein>
    <recommendedName>
        <fullName evidence="6">Bifunctional riboflavin kinase/FMN adenylyltransferase</fullName>
        <ecNumber evidence="4">2.7.1.26</ecNumber>
        <ecNumber evidence="5">2.7.7.2</ecNumber>
    </recommendedName>
</protein>
<dbReference type="InterPro" id="IPR015865">
    <property type="entry name" value="Riboflavin_kinase_bac/euk"/>
</dbReference>
<dbReference type="Gene3D" id="3.40.50.620">
    <property type="entry name" value="HUPs"/>
    <property type="match status" value="1"/>
</dbReference>
<dbReference type="NCBIfam" id="NF004162">
    <property type="entry name" value="PRK05627.1-5"/>
    <property type="match status" value="1"/>
</dbReference>
<reference evidence="17" key="1">
    <citation type="submission" date="2018-05" db="EMBL/GenBank/DDBJ databases">
        <authorList>
            <person name="Lanie J.A."/>
            <person name="Ng W.-L."/>
            <person name="Kazmierczak K.M."/>
            <person name="Andrzejewski T.M."/>
            <person name="Davidsen T.M."/>
            <person name="Wayne K.J."/>
            <person name="Tettelin H."/>
            <person name="Glass J.I."/>
            <person name="Rusch D."/>
            <person name="Podicherti R."/>
            <person name="Tsui H.-C.T."/>
            <person name="Winkler M.E."/>
        </authorList>
    </citation>
    <scope>NUCLEOTIDE SEQUENCE</scope>
</reference>
<evidence type="ECO:0000256" key="13">
    <source>
        <dbReference type="ARBA" id="ARBA00022827"/>
    </source>
</evidence>